<proteinExistence type="predicted"/>
<organism evidence="2 3">
    <name type="scientific">Paractinoplanes tereljensis</name>
    <dbReference type="NCBI Taxonomy" id="571912"/>
    <lineage>
        <taxon>Bacteria</taxon>
        <taxon>Bacillati</taxon>
        <taxon>Actinomycetota</taxon>
        <taxon>Actinomycetes</taxon>
        <taxon>Micromonosporales</taxon>
        <taxon>Micromonosporaceae</taxon>
        <taxon>Paractinoplanes</taxon>
    </lineage>
</organism>
<dbReference type="Proteomes" id="UP000623608">
    <property type="component" value="Unassembled WGS sequence"/>
</dbReference>
<dbReference type="EMBL" id="BOMY01000008">
    <property type="protein sequence ID" value="GIF18426.1"/>
    <property type="molecule type" value="Genomic_DNA"/>
</dbReference>
<evidence type="ECO:0000313" key="3">
    <source>
        <dbReference type="Proteomes" id="UP000623608"/>
    </source>
</evidence>
<dbReference type="RefSeq" id="WP_203800041.1">
    <property type="nucleotide sequence ID" value="NZ_BOMY01000008.1"/>
</dbReference>
<name>A0A919TQM3_9ACTN</name>
<gene>
    <name evidence="2" type="ORF">Ate02nite_11560</name>
</gene>
<evidence type="ECO:0000256" key="1">
    <source>
        <dbReference type="SAM" id="MobiDB-lite"/>
    </source>
</evidence>
<reference evidence="2" key="1">
    <citation type="submission" date="2021-01" db="EMBL/GenBank/DDBJ databases">
        <title>Whole genome shotgun sequence of Actinoplanes tereljensis NBRC 105297.</title>
        <authorList>
            <person name="Komaki H."/>
            <person name="Tamura T."/>
        </authorList>
    </citation>
    <scope>NUCLEOTIDE SEQUENCE</scope>
    <source>
        <strain evidence="2">NBRC 105297</strain>
    </source>
</reference>
<sequence>MTDRFDPNIPPTGPTDPAIQGEFTGIVGITERPAIGKSNLVVDGSKPFEIDVSWHIFGNLTPLWLTALSVRTKDWVVTAYAESQGPGDEVLLGTVNVPVRGPNFSQDEAYRAKIRVPANTLPEEDPGNRTQSGVYKIIVTTFLDSDLGPVGYDMMGYAEGPIIKVEDPR</sequence>
<comment type="caution">
    <text evidence="2">The sequence shown here is derived from an EMBL/GenBank/DDBJ whole genome shotgun (WGS) entry which is preliminary data.</text>
</comment>
<evidence type="ECO:0000313" key="2">
    <source>
        <dbReference type="EMBL" id="GIF18426.1"/>
    </source>
</evidence>
<accession>A0A919TQM3</accession>
<protein>
    <submittedName>
        <fullName evidence="2">Uncharacterized protein</fullName>
    </submittedName>
</protein>
<dbReference type="AlphaFoldDB" id="A0A919TQM3"/>
<feature type="region of interest" description="Disordered" evidence="1">
    <location>
        <begin position="1"/>
        <end position="20"/>
    </location>
</feature>
<keyword evidence="3" id="KW-1185">Reference proteome</keyword>